<proteinExistence type="predicted"/>
<feature type="region of interest" description="Disordered" evidence="1">
    <location>
        <begin position="108"/>
        <end position="140"/>
    </location>
</feature>
<sequence>MPSRPSDTWSPIASRHGAVRHAGPRLHYLSQRRRDRRFSRRRALPRGEAAGDVIVRHPTATGSTELRLGLPGAGGGGGGGEGDTTKNSGKRAFEETVDLKLKLQTTVDVEEVAPEKMKRSPSHKNVAASATDPARPPAPK</sequence>
<protein>
    <recommendedName>
        <fullName evidence="4">Auxin-responsive protein</fullName>
    </recommendedName>
</protein>
<evidence type="ECO:0000256" key="1">
    <source>
        <dbReference type="SAM" id="MobiDB-lite"/>
    </source>
</evidence>
<reference evidence="2 3" key="1">
    <citation type="journal article" date="2014" name="Agronomy (Basel)">
        <title>A Draft Genome Sequence for Ensete ventricosum, the Drought-Tolerant Tree Against Hunger.</title>
        <authorList>
            <person name="Harrison J."/>
            <person name="Moore K.A."/>
            <person name="Paszkiewicz K."/>
            <person name="Jones T."/>
            <person name="Grant M."/>
            <person name="Ambacheew D."/>
            <person name="Muzemil S."/>
            <person name="Studholme D.J."/>
        </authorList>
    </citation>
    <scope>NUCLEOTIDE SEQUENCE [LARGE SCALE GENOMIC DNA]</scope>
</reference>
<organism evidence="2 3">
    <name type="scientific">Ensete ventricosum</name>
    <name type="common">Abyssinian banana</name>
    <name type="synonym">Musa ensete</name>
    <dbReference type="NCBI Taxonomy" id="4639"/>
    <lineage>
        <taxon>Eukaryota</taxon>
        <taxon>Viridiplantae</taxon>
        <taxon>Streptophyta</taxon>
        <taxon>Embryophyta</taxon>
        <taxon>Tracheophyta</taxon>
        <taxon>Spermatophyta</taxon>
        <taxon>Magnoliopsida</taxon>
        <taxon>Liliopsida</taxon>
        <taxon>Zingiberales</taxon>
        <taxon>Musaceae</taxon>
        <taxon>Ensete</taxon>
    </lineage>
</organism>
<comment type="caution">
    <text evidence="2">The sequence shown here is derived from an EMBL/GenBank/DDBJ whole genome shotgun (WGS) entry which is preliminary data.</text>
</comment>
<evidence type="ECO:0008006" key="4">
    <source>
        <dbReference type="Google" id="ProtNLM"/>
    </source>
</evidence>
<gene>
    <name evidence="2" type="ORF">B296_00005046</name>
</gene>
<dbReference type="Proteomes" id="UP000287651">
    <property type="component" value="Unassembled WGS sequence"/>
</dbReference>
<feature type="region of interest" description="Disordered" evidence="1">
    <location>
        <begin position="1"/>
        <end position="91"/>
    </location>
</feature>
<evidence type="ECO:0000313" key="2">
    <source>
        <dbReference type="EMBL" id="RRT85364.1"/>
    </source>
</evidence>
<accession>A0A427BA85</accession>
<feature type="compositionally biased region" description="Polar residues" evidence="1">
    <location>
        <begin position="1"/>
        <end position="11"/>
    </location>
</feature>
<dbReference type="EMBL" id="AMZH03000130">
    <property type="protein sequence ID" value="RRT85364.1"/>
    <property type="molecule type" value="Genomic_DNA"/>
</dbReference>
<name>A0A427BA85_ENSVE</name>
<dbReference type="AlphaFoldDB" id="A0A427BA85"/>
<feature type="compositionally biased region" description="Basic residues" evidence="1">
    <location>
        <begin position="17"/>
        <end position="44"/>
    </location>
</feature>
<evidence type="ECO:0000313" key="3">
    <source>
        <dbReference type="Proteomes" id="UP000287651"/>
    </source>
</evidence>
<feature type="compositionally biased region" description="Gly residues" evidence="1">
    <location>
        <begin position="71"/>
        <end position="82"/>
    </location>
</feature>